<dbReference type="EMBL" id="UGNY01000002">
    <property type="protein sequence ID" value="STX88316.1"/>
    <property type="molecule type" value="Genomic_DNA"/>
</dbReference>
<sequence length="368" mass="40777">MTNIKAYNKARLEIEGIFNGLPHVHTTLIKSLITRADPETGIVENISYREIAEFLAIYHSPGRRGAGIPKKGTVRSYFRTIAENHPENFKLVSQGQKFKCQFPKLPAIYAHYLARKEVGTGSSNQGNTREGQAETGGKTNCKVAADACKPCEHPAAAKPQPPVKKNNKITTNNNHNQFQARLKPIAADFVPAPETIAKALALGYSDVGDLEDIQAFIRYNQSIGSRFADYNPVYLRWLSRTAIKADFRPSAEAIACALAQGYSTASDVEEIEAFIVYNQAIGSRYKDYNAVYLSWLAKGQQQTQQKQQKQQKQQMISSQGYSGSRAHAVTKHRTYDQAVAAVAAAYPNPRSPSERLAAEREACFLVNY</sequence>
<proteinExistence type="predicted"/>
<accession>A0A378KK92</accession>
<protein>
    <submittedName>
        <fullName evidence="2">Legionella vir region protein LvrA</fullName>
    </submittedName>
</protein>
<gene>
    <name evidence="2" type="ORF">NCTC11978_03333</name>
</gene>
<dbReference type="RefSeq" id="WP_115176526.1">
    <property type="nucleotide sequence ID" value="NZ_UGNY01000002.1"/>
</dbReference>
<dbReference type="AlphaFoldDB" id="A0A378KK92"/>
<organism evidence="2 3">
    <name type="scientific">Legionella feeleii</name>
    <dbReference type="NCBI Taxonomy" id="453"/>
    <lineage>
        <taxon>Bacteria</taxon>
        <taxon>Pseudomonadati</taxon>
        <taxon>Pseudomonadota</taxon>
        <taxon>Gammaproteobacteria</taxon>
        <taxon>Legionellales</taxon>
        <taxon>Legionellaceae</taxon>
        <taxon>Legionella</taxon>
    </lineage>
</organism>
<evidence type="ECO:0000313" key="3">
    <source>
        <dbReference type="Proteomes" id="UP000254033"/>
    </source>
</evidence>
<reference evidence="2 3" key="1">
    <citation type="submission" date="2018-06" db="EMBL/GenBank/DDBJ databases">
        <authorList>
            <consortium name="Pathogen Informatics"/>
            <person name="Doyle S."/>
        </authorList>
    </citation>
    <scope>NUCLEOTIDE SEQUENCE [LARGE SCALE GENOMIC DNA]</scope>
    <source>
        <strain evidence="2 3">NCTC11978</strain>
    </source>
</reference>
<evidence type="ECO:0000256" key="1">
    <source>
        <dbReference type="SAM" id="MobiDB-lite"/>
    </source>
</evidence>
<evidence type="ECO:0000313" key="2">
    <source>
        <dbReference type="EMBL" id="STX88316.1"/>
    </source>
</evidence>
<dbReference type="Proteomes" id="UP000254033">
    <property type="component" value="Unassembled WGS sequence"/>
</dbReference>
<name>A0A378KK92_9GAMM</name>
<feature type="region of interest" description="Disordered" evidence="1">
    <location>
        <begin position="152"/>
        <end position="171"/>
    </location>
</feature>